<feature type="transmembrane region" description="Helical" evidence="2">
    <location>
        <begin position="27"/>
        <end position="49"/>
    </location>
</feature>
<dbReference type="AlphaFoldDB" id="A0A1L9SF02"/>
<dbReference type="RefSeq" id="XP_022580271.1">
    <property type="nucleotide sequence ID" value="XM_022721213.1"/>
</dbReference>
<feature type="region of interest" description="Disordered" evidence="1">
    <location>
        <begin position="51"/>
        <end position="111"/>
    </location>
</feature>
<evidence type="ECO:0008006" key="5">
    <source>
        <dbReference type="Google" id="ProtNLM"/>
    </source>
</evidence>
<dbReference type="VEuPathDB" id="FungiDB:ASPZODRAFT_118933"/>
<evidence type="ECO:0000313" key="3">
    <source>
        <dbReference type="EMBL" id="OJJ45761.1"/>
    </source>
</evidence>
<proteinExistence type="predicted"/>
<dbReference type="GeneID" id="34607678"/>
<evidence type="ECO:0000256" key="1">
    <source>
        <dbReference type="SAM" id="MobiDB-lite"/>
    </source>
</evidence>
<accession>A0A1L9SF02</accession>
<feature type="compositionally biased region" description="Acidic residues" evidence="1">
    <location>
        <begin position="72"/>
        <end position="83"/>
    </location>
</feature>
<dbReference type="Proteomes" id="UP000184188">
    <property type="component" value="Unassembled WGS sequence"/>
</dbReference>
<feature type="compositionally biased region" description="Basic and acidic residues" evidence="1">
    <location>
        <begin position="93"/>
        <end position="111"/>
    </location>
</feature>
<keyword evidence="2" id="KW-0472">Membrane</keyword>
<dbReference type="EMBL" id="KV878344">
    <property type="protein sequence ID" value="OJJ45761.1"/>
    <property type="molecule type" value="Genomic_DNA"/>
</dbReference>
<evidence type="ECO:0000313" key="4">
    <source>
        <dbReference type="Proteomes" id="UP000184188"/>
    </source>
</evidence>
<keyword evidence="4" id="KW-1185">Reference proteome</keyword>
<sequence>MSFSYSQEVRRRRVGTGFSASGRRTVIGYWVPLAMTVGVAAVGLAAWVWSERSDDEEEGESNNAAVLRREGAEEEEEEEEEDGYPPLPPGPHLEVDGAGEHARGTGTDFHDGSMIARMQGALRRTPSPQQIFDGASKRVAAGVAAAGAFVGGALTSIREENRGDFEDHSRWSEEVRSRNNNAGLEGAAVGAAATTATTASRLMSGPTPSRTQAPGDKKRKTVVIVVSSESLHVDHGDSGSEHASILSHLPEHVDTDTARVFVLIYAPGLKHAIGQGVSRPTLSVTSSYSNISREEARDPEELASGGELTAVEPRQVDEFEGTSPLFRTLYTQAQALVEKENMIMTFSTPTGHVHLIRHLAPEIVYVQESLAGQDGDAVRHISGWVRQVIVVMGDEGGRGGLIDSDDESALADQGEKWWEKEGTTGIGKRIEVVDVHRTGDDWRRRVRGYD</sequence>
<reference evidence="4" key="1">
    <citation type="journal article" date="2017" name="Genome Biol.">
        <title>Comparative genomics reveals high biological diversity and specific adaptations in the industrially and medically important fungal genus Aspergillus.</title>
        <authorList>
            <person name="de Vries R.P."/>
            <person name="Riley R."/>
            <person name="Wiebenga A."/>
            <person name="Aguilar-Osorio G."/>
            <person name="Amillis S."/>
            <person name="Uchima C.A."/>
            <person name="Anderluh G."/>
            <person name="Asadollahi M."/>
            <person name="Askin M."/>
            <person name="Barry K."/>
            <person name="Battaglia E."/>
            <person name="Bayram O."/>
            <person name="Benocci T."/>
            <person name="Braus-Stromeyer S.A."/>
            <person name="Caldana C."/>
            <person name="Canovas D."/>
            <person name="Cerqueira G.C."/>
            <person name="Chen F."/>
            <person name="Chen W."/>
            <person name="Choi C."/>
            <person name="Clum A."/>
            <person name="Dos Santos R.A."/>
            <person name="Damasio A.R."/>
            <person name="Diallinas G."/>
            <person name="Emri T."/>
            <person name="Fekete E."/>
            <person name="Flipphi M."/>
            <person name="Freyberg S."/>
            <person name="Gallo A."/>
            <person name="Gournas C."/>
            <person name="Habgood R."/>
            <person name="Hainaut M."/>
            <person name="Harispe M.L."/>
            <person name="Henrissat B."/>
            <person name="Hilden K.S."/>
            <person name="Hope R."/>
            <person name="Hossain A."/>
            <person name="Karabika E."/>
            <person name="Karaffa L."/>
            <person name="Karanyi Z."/>
            <person name="Krasevec N."/>
            <person name="Kuo A."/>
            <person name="Kusch H."/>
            <person name="LaButti K."/>
            <person name="Lagendijk E.L."/>
            <person name="Lapidus A."/>
            <person name="Levasseur A."/>
            <person name="Lindquist E."/>
            <person name="Lipzen A."/>
            <person name="Logrieco A.F."/>
            <person name="MacCabe A."/>
            <person name="Maekelae M.R."/>
            <person name="Malavazi I."/>
            <person name="Melin P."/>
            <person name="Meyer V."/>
            <person name="Mielnichuk N."/>
            <person name="Miskei M."/>
            <person name="Molnar A.P."/>
            <person name="Mule G."/>
            <person name="Ngan C.Y."/>
            <person name="Orejas M."/>
            <person name="Orosz E."/>
            <person name="Ouedraogo J.P."/>
            <person name="Overkamp K.M."/>
            <person name="Park H.-S."/>
            <person name="Perrone G."/>
            <person name="Piumi F."/>
            <person name="Punt P.J."/>
            <person name="Ram A.F."/>
            <person name="Ramon A."/>
            <person name="Rauscher S."/>
            <person name="Record E."/>
            <person name="Riano-Pachon D.M."/>
            <person name="Robert V."/>
            <person name="Roehrig J."/>
            <person name="Ruller R."/>
            <person name="Salamov A."/>
            <person name="Salih N.S."/>
            <person name="Samson R.A."/>
            <person name="Sandor E."/>
            <person name="Sanguinetti M."/>
            <person name="Schuetze T."/>
            <person name="Sepcic K."/>
            <person name="Shelest E."/>
            <person name="Sherlock G."/>
            <person name="Sophianopoulou V."/>
            <person name="Squina F.M."/>
            <person name="Sun H."/>
            <person name="Susca A."/>
            <person name="Todd R.B."/>
            <person name="Tsang A."/>
            <person name="Unkles S.E."/>
            <person name="van de Wiele N."/>
            <person name="van Rossen-Uffink D."/>
            <person name="Oliveira J.V."/>
            <person name="Vesth T.C."/>
            <person name="Visser J."/>
            <person name="Yu J.-H."/>
            <person name="Zhou M."/>
            <person name="Andersen M.R."/>
            <person name="Archer D.B."/>
            <person name="Baker S.E."/>
            <person name="Benoit I."/>
            <person name="Brakhage A.A."/>
            <person name="Braus G.H."/>
            <person name="Fischer R."/>
            <person name="Frisvad J.C."/>
            <person name="Goldman G.H."/>
            <person name="Houbraken J."/>
            <person name="Oakley B."/>
            <person name="Pocsi I."/>
            <person name="Scazzocchio C."/>
            <person name="Seiboth B."/>
            <person name="vanKuyk P.A."/>
            <person name="Wortman J."/>
            <person name="Dyer P.S."/>
            <person name="Grigoriev I.V."/>
        </authorList>
    </citation>
    <scope>NUCLEOTIDE SEQUENCE [LARGE SCALE GENOMIC DNA]</scope>
    <source>
        <strain evidence="4">CBS 506.65</strain>
    </source>
</reference>
<organism evidence="3 4">
    <name type="scientific">Penicilliopsis zonata CBS 506.65</name>
    <dbReference type="NCBI Taxonomy" id="1073090"/>
    <lineage>
        <taxon>Eukaryota</taxon>
        <taxon>Fungi</taxon>
        <taxon>Dikarya</taxon>
        <taxon>Ascomycota</taxon>
        <taxon>Pezizomycotina</taxon>
        <taxon>Eurotiomycetes</taxon>
        <taxon>Eurotiomycetidae</taxon>
        <taxon>Eurotiales</taxon>
        <taxon>Aspergillaceae</taxon>
        <taxon>Penicilliopsis</taxon>
    </lineage>
</organism>
<evidence type="ECO:0000256" key="2">
    <source>
        <dbReference type="SAM" id="Phobius"/>
    </source>
</evidence>
<feature type="region of interest" description="Disordered" evidence="1">
    <location>
        <begin position="196"/>
        <end position="220"/>
    </location>
</feature>
<dbReference type="OrthoDB" id="5327700at2759"/>
<keyword evidence="2" id="KW-0812">Transmembrane</keyword>
<name>A0A1L9SF02_9EURO</name>
<gene>
    <name evidence="3" type="ORF">ASPZODRAFT_118933</name>
</gene>
<keyword evidence="2" id="KW-1133">Transmembrane helix</keyword>
<protein>
    <recommendedName>
        <fullName evidence="5">Peroxin-22-like protein Pex22-like-Penicillium chrysogenum</fullName>
    </recommendedName>
</protein>